<keyword evidence="2" id="KW-0802">TPR repeat</keyword>
<sequence>MLGQAAGYSETFVPERRGSDRLTGFFHSAAIVRAALLFGALLVFAAPIVAAETAPSSTADPRISIHTGFVDEKTCTSCHGDQSAAFAKSNHSKAMALADERTVRGNFDNVRYDHDGIVTIFSRRDGRFFVRTQGPDGKQGEFEVKYTFAYEPLQQYLVDLGGGRLQALDIAWDTDKREWFWLGEGKPAKPGSTYHWTGPFYRWNRTCIDCHSTDPRSNFQPETSDYRSTYVATSIGCQSCHGAGAKHVEWAEARSKGASIPVGPGLGLPQVDANTCVGCHSRRIKLSDGYAAGKPFLDHFSPALLRPDLYFPDGQILDEVFEYGSFQQSKMARAGVTCLDCHRQHEATLKADGNALCTQCHTKTASERFARNDPSGMFDTPAHTHHPAGSSGAQCANCHMPERPYMKVDPRRDHSFVIPRPDLSVAYGTPNACTTCHEHKTNAWAAENMDKWYGTAWRARPTNAHAFAAAARGDPASIGALRKLVVDKEQAGIVRGSAIAQMSRIGGADVVADVKAAAGDFDPLVRLGAAEAAGSLPPELRLEAIGNLLGDATRAVRVAAATALGSTPSLDLLGNQRKSFDAAVEDLRAYVEANADVAEAQNNYGTFLFGQRLAGDAEKAFRQAIVLDPALAGPHINLAELYRATGQNDKSERAYAEAIAISPDHAGLRYGHALSLVREKAMPEAMRELDEAIRLDPGNTRYKTTLAIALDSLGRTQEALDLLGRAVAGGELDAELLGSAVRYGLKLRRFPETLEYAEALARLRPDDPQVAELVRQLREVTGAK</sequence>
<dbReference type="Pfam" id="PF13432">
    <property type="entry name" value="TPR_16"/>
    <property type="match status" value="2"/>
</dbReference>
<feature type="transmembrane region" description="Helical" evidence="3">
    <location>
        <begin position="25"/>
        <end position="50"/>
    </location>
</feature>
<evidence type="ECO:0000256" key="2">
    <source>
        <dbReference type="PROSITE-ProRule" id="PRU00339"/>
    </source>
</evidence>
<proteinExistence type="predicted"/>
<dbReference type="EMBL" id="CP006877">
    <property type="protein sequence ID" value="AJD40190.1"/>
    <property type="molecule type" value="Genomic_DNA"/>
</dbReference>
<dbReference type="InterPro" id="IPR010177">
    <property type="entry name" value="Paired_CXXCH_1"/>
</dbReference>
<dbReference type="PANTHER" id="PTHR35038:SF8">
    <property type="entry name" value="C-TYPE POLYHEME CYTOCHROME OMCC"/>
    <property type="match status" value="1"/>
</dbReference>
<dbReference type="PROSITE" id="PS50005">
    <property type="entry name" value="TPR"/>
    <property type="match status" value="1"/>
</dbReference>
<dbReference type="InterPro" id="IPR051829">
    <property type="entry name" value="Multiheme_Cytochr_ET"/>
</dbReference>
<evidence type="ECO:0000256" key="3">
    <source>
        <dbReference type="SAM" id="Phobius"/>
    </source>
</evidence>
<dbReference type="InterPro" id="IPR036280">
    <property type="entry name" value="Multihaem_cyt_sf"/>
</dbReference>
<dbReference type="Pfam" id="PF09699">
    <property type="entry name" value="Paired_CXXCH_1"/>
    <property type="match status" value="1"/>
</dbReference>
<organism evidence="6 7">
    <name type="scientific">Rhizobium gallicum bv. gallicum R602sp</name>
    <dbReference type="NCBI Taxonomy" id="1041138"/>
    <lineage>
        <taxon>Bacteria</taxon>
        <taxon>Pseudomonadati</taxon>
        <taxon>Pseudomonadota</taxon>
        <taxon>Alphaproteobacteria</taxon>
        <taxon>Hyphomicrobiales</taxon>
        <taxon>Rhizobiaceae</taxon>
        <taxon>Rhizobium/Agrobacterium group</taxon>
        <taxon>Rhizobium</taxon>
    </lineage>
</organism>
<dbReference type="Proteomes" id="UP000031368">
    <property type="component" value="Chromosome"/>
</dbReference>
<dbReference type="AlphaFoldDB" id="A0A0B4X076"/>
<dbReference type="InterPro" id="IPR011989">
    <property type="entry name" value="ARM-like"/>
</dbReference>
<reference evidence="6 7" key="1">
    <citation type="submission" date="2013-11" db="EMBL/GenBank/DDBJ databases">
        <title>Complete genome sequence of Rhizobium gallicum bv. gallicum R602.</title>
        <authorList>
            <person name="Bustos P."/>
            <person name="Santamaria R.I."/>
            <person name="Lozano L."/>
            <person name="Acosta J.L."/>
            <person name="Ormeno-Orrillo E."/>
            <person name="Rogel M.A."/>
            <person name="Romero D."/>
            <person name="Cevallos M.A."/>
            <person name="Martinez-Romero E."/>
            <person name="Gonzalez V."/>
        </authorList>
    </citation>
    <scope>NUCLEOTIDE SEQUENCE [LARGE SCALE GENOMIC DNA]</scope>
    <source>
        <strain evidence="6 7">R602</strain>
    </source>
</reference>
<gene>
    <name evidence="6" type="ORF">RGR602_CH00828</name>
</gene>
<dbReference type="SUPFAM" id="SSF48695">
    <property type="entry name" value="Multiheme cytochromes"/>
    <property type="match status" value="1"/>
</dbReference>
<evidence type="ECO:0000259" key="5">
    <source>
        <dbReference type="Pfam" id="PF13435"/>
    </source>
</evidence>
<dbReference type="Gene3D" id="1.25.40.10">
    <property type="entry name" value="Tetratricopeptide repeat domain"/>
    <property type="match status" value="2"/>
</dbReference>
<dbReference type="SUPFAM" id="SSF48452">
    <property type="entry name" value="TPR-like"/>
    <property type="match status" value="1"/>
</dbReference>
<keyword evidence="7" id="KW-1185">Reference proteome</keyword>
<dbReference type="Pfam" id="PF13435">
    <property type="entry name" value="Cytochrome_C554"/>
    <property type="match status" value="1"/>
</dbReference>
<dbReference type="InterPro" id="IPR019734">
    <property type="entry name" value="TPR_rpt"/>
</dbReference>
<feature type="domain" description="Cytochrome c-552/4" evidence="5">
    <location>
        <begin position="204"/>
        <end position="242"/>
    </location>
</feature>
<dbReference type="PANTHER" id="PTHR35038">
    <property type="entry name" value="DISSIMILATORY SULFITE REDUCTASE SIRA"/>
    <property type="match status" value="1"/>
</dbReference>
<keyword evidence="1" id="KW-0732">Signal</keyword>
<dbReference type="InterPro" id="IPR011990">
    <property type="entry name" value="TPR-like_helical_dom_sf"/>
</dbReference>
<name>A0A0B4X076_9HYPH</name>
<keyword evidence="3" id="KW-0472">Membrane</keyword>
<protein>
    <submittedName>
        <fullName evidence="6">Tetratricopeptide repeat-containing protein</fullName>
    </submittedName>
</protein>
<evidence type="ECO:0000313" key="7">
    <source>
        <dbReference type="Proteomes" id="UP000031368"/>
    </source>
</evidence>
<feature type="repeat" description="TPR" evidence="2">
    <location>
        <begin position="632"/>
        <end position="665"/>
    </location>
</feature>
<keyword evidence="3" id="KW-0812">Transmembrane</keyword>
<accession>A0A0B4X076</accession>
<evidence type="ECO:0000313" key="6">
    <source>
        <dbReference type="EMBL" id="AJD40190.1"/>
    </source>
</evidence>
<dbReference type="KEGG" id="rga:RGR602_CH00828"/>
<feature type="domain" description="Doubled CXXCH motif" evidence="4">
    <location>
        <begin position="335"/>
        <end position="365"/>
    </location>
</feature>
<evidence type="ECO:0000259" key="4">
    <source>
        <dbReference type="Pfam" id="PF09699"/>
    </source>
</evidence>
<dbReference type="Gene3D" id="1.10.1130.10">
    <property type="entry name" value="Flavocytochrome C3, Chain A"/>
    <property type="match status" value="2"/>
</dbReference>
<keyword evidence="3" id="KW-1133">Transmembrane helix</keyword>
<dbReference type="Gene3D" id="1.25.10.10">
    <property type="entry name" value="Leucine-rich Repeat Variant"/>
    <property type="match status" value="1"/>
</dbReference>
<evidence type="ECO:0000256" key="1">
    <source>
        <dbReference type="ARBA" id="ARBA00022729"/>
    </source>
</evidence>
<dbReference type="InterPro" id="IPR023155">
    <property type="entry name" value="Cyt_c-552/4"/>
</dbReference>
<dbReference type="HOGENOM" id="CLU_013154_0_0_5"/>
<dbReference type="SMART" id="SM00028">
    <property type="entry name" value="TPR"/>
    <property type="match status" value="3"/>
</dbReference>